<dbReference type="GO" id="GO:0016020">
    <property type="term" value="C:membrane"/>
    <property type="evidence" value="ECO:0007669"/>
    <property type="project" value="TreeGrafter"/>
</dbReference>
<dbReference type="AlphaFoldDB" id="A0A7K1FVZ0"/>
<evidence type="ECO:0000259" key="1">
    <source>
        <dbReference type="Pfam" id="PF00561"/>
    </source>
</evidence>
<dbReference type="RefSeq" id="WP_154770973.1">
    <property type="nucleotide sequence ID" value="NZ_WLYK01000012.1"/>
</dbReference>
<dbReference type="Gene3D" id="3.40.50.1820">
    <property type="entry name" value="alpha/beta hydrolase"/>
    <property type="match status" value="1"/>
</dbReference>
<proteinExistence type="predicted"/>
<comment type="caution">
    <text evidence="2">The sequence shown here is derived from an EMBL/GenBank/DDBJ whole genome shotgun (WGS) entry which is preliminary data.</text>
</comment>
<organism evidence="2 3">
    <name type="scientific">Nakamurella alba</name>
    <dbReference type="NCBI Taxonomy" id="2665158"/>
    <lineage>
        <taxon>Bacteria</taxon>
        <taxon>Bacillati</taxon>
        <taxon>Actinomycetota</taxon>
        <taxon>Actinomycetes</taxon>
        <taxon>Nakamurellales</taxon>
        <taxon>Nakamurellaceae</taxon>
        <taxon>Nakamurella</taxon>
    </lineage>
</organism>
<dbReference type="PANTHER" id="PTHR43798">
    <property type="entry name" value="MONOACYLGLYCEROL LIPASE"/>
    <property type="match status" value="1"/>
</dbReference>
<evidence type="ECO:0000313" key="3">
    <source>
        <dbReference type="Proteomes" id="UP000460221"/>
    </source>
</evidence>
<dbReference type="InterPro" id="IPR050266">
    <property type="entry name" value="AB_hydrolase_sf"/>
</dbReference>
<dbReference type="EMBL" id="WLYK01000012">
    <property type="protein sequence ID" value="MTD16974.1"/>
    <property type="molecule type" value="Genomic_DNA"/>
</dbReference>
<reference evidence="2 3" key="1">
    <citation type="submission" date="2019-11" db="EMBL/GenBank/DDBJ databases">
        <authorList>
            <person name="Jiang L.-Q."/>
        </authorList>
    </citation>
    <scope>NUCLEOTIDE SEQUENCE [LARGE SCALE GENOMIC DNA]</scope>
    <source>
        <strain evidence="2 3">YIM 132087</strain>
    </source>
</reference>
<dbReference type="Pfam" id="PF00561">
    <property type="entry name" value="Abhydrolase_1"/>
    <property type="match status" value="1"/>
</dbReference>
<keyword evidence="2" id="KW-0378">Hydrolase</keyword>
<evidence type="ECO:0000313" key="2">
    <source>
        <dbReference type="EMBL" id="MTD16974.1"/>
    </source>
</evidence>
<name>A0A7K1FVZ0_9ACTN</name>
<dbReference type="GO" id="GO:0016787">
    <property type="term" value="F:hydrolase activity"/>
    <property type="evidence" value="ECO:0007669"/>
    <property type="project" value="UniProtKB-KW"/>
</dbReference>
<gene>
    <name evidence="2" type="ORF">GIS00_23850</name>
</gene>
<keyword evidence="3" id="KW-1185">Reference proteome</keyword>
<dbReference type="Proteomes" id="UP000460221">
    <property type="component" value="Unassembled WGS sequence"/>
</dbReference>
<dbReference type="SUPFAM" id="SSF53474">
    <property type="entry name" value="alpha/beta-Hydrolases"/>
    <property type="match status" value="1"/>
</dbReference>
<dbReference type="PANTHER" id="PTHR43798:SF33">
    <property type="entry name" value="HYDROLASE, PUTATIVE (AFU_ORTHOLOGUE AFUA_2G14860)-RELATED"/>
    <property type="match status" value="1"/>
</dbReference>
<accession>A0A7K1FVZ0</accession>
<protein>
    <submittedName>
        <fullName evidence="2">Alpha/beta fold hydrolase</fullName>
    </submittedName>
</protein>
<feature type="domain" description="AB hydrolase-1" evidence="1">
    <location>
        <begin position="30"/>
        <end position="144"/>
    </location>
</feature>
<dbReference type="InterPro" id="IPR000073">
    <property type="entry name" value="AB_hydrolase_1"/>
</dbReference>
<dbReference type="InterPro" id="IPR029058">
    <property type="entry name" value="AB_hydrolase_fold"/>
</dbReference>
<dbReference type="PRINTS" id="PR00111">
    <property type="entry name" value="ABHYDROLASE"/>
</dbReference>
<sequence length="293" mass="29820">MTITARRAAHLLPTPAGDLEVHELGSGPATVVAVHGITSNGLAFLPLAQALDGVARVLAPDLRGRGGSAAVPSGPGLVDHASDVAAVAAGFRLDRPVLLGHSLGAFVAALAAVRHPESFGSLVLVDGGVAFPSPAPDASIDEQLLATIGPAMRRLTMRFPSEQSYLDFWREHPALGPLLDVPGVADHLLHDLVRDTDGLRSSCVADVIRLDGAAVLADPDVHAAAHTQALPTTLLRAGRGMLDQPGGLLPASAFPGAVTVPAANHYSIVLAGDGLAAVAASVRSHISGEVAPR</sequence>